<dbReference type="SMART" id="SM00558">
    <property type="entry name" value="JmjC"/>
    <property type="match status" value="1"/>
</dbReference>
<keyword evidence="4" id="KW-0863">Zinc-finger</keyword>
<evidence type="ECO:0000259" key="9">
    <source>
        <dbReference type="PROSITE" id="PS51184"/>
    </source>
</evidence>
<gene>
    <name evidence="11" type="ORF">DDE83_004531</name>
</gene>
<proteinExistence type="inferred from homology"/>
<dbReference type="EMBL" id="QGDH01000056">
    <property type="protein sequence ID" value="RAR11494.1"/>
    <property type="molecule type" value="Genomic_DNA"/>
</dbReference>
<dbReference type="Gene3D" id="2.60.120.650">
    <property type="entry name" value="Cupin"/>
    <property type="match status" value="2"/>
</dbReference>
<dbReference type="InterPro" id="IPR001965">
    <property type="entry name" value="Znf_PHD"/>
</dbReference>
<feature type="region of interest" description="Disordered" evidence="7">
    <location>
        <begin position="522"/>
        <end position="586"/>
    </location>
</feature>
<dbReference type="InterPro" id="IPR013083">
    <property type="entry name" value="Znf_RING/FYVE/PHD"/>
</dbReference>
<dbReference type="PROSITE" id="PS51805">
    <property type="entry name" value="EPHD"/>
    <property type="match status" value="1"/>
</dbReference>
<feature type="compositionally biased region" description="Polar residues" evidence="7">
    <location>
        <begin position="981"/>
        <end position="992"/>
    </location>
</feature>
<accession>A0A364N480</accession>
<feature type="compositionally biased region" description="Low complexity" evidence="7">
    <location>
        <begin position="1020"/>
        <end position="1037"/>
    </location>
</feature>
<feature type="compositionally biased region" description="Basic and acidic residues" evidence="7">
    <location>
        <begin position="572"/>
        <end position="581"/>
    </location>
</feature>
<dbReference type="Pfam" id="PF13832">
    <property type="entry name" value="zf-HC5HC2H_2"/>
    <property type="match status" value="1"/>
</dbReference>
<dbReference type="FunFam" id="3.30.40.10:FF:000377">
    <property type="entry name" value="Putative jumonji family transcription factor"/>
    <property type="match status" value="1"/>
</dbReference>
<dbReference type="InterPro" id="IPR003347">
    <property type="entry name" value="JmjC_dom"/>
</dbReference>
<dbReference type="GO" id="GO:0051864">
    <property type="term" value="F:histone H3K36 demethylase activity"/>
    <property type="evidence" value="ECO:0007669"/>
    <property type="project" value="TreeGrafter"/>
</dbReference>
<dbReference type="InterPro" id="IPR055500">
    <property type="entry name" value="DUF7072"/>
</dbReference>
<dbReference type="CDD" id="cd15571">
    <property type="entry name" value="ePHD"/>
    <property type="match status" value="1"/>
</dbReference>
<dbReference type="GO" id="GO:0000785">
    <property type="term" value="C:chromatin"/>
    <property type="evidence" value="ECO:0007669"/>
    <property type="project" value="TreeGrafter"/>
</dbReference>
<feature type="compositionally biased region" description="Basic and acidic residues" evidence="7">
    <location>
        <begin position="34"/>
        <end position="43"/>
    </location>
</feature>
<dbReference type="GO" id="GO:0008270">
    <property type="term" value="F:zinc ion binding"/>
    <property type="evidence" value="ECO:0007669"/>
    <property type="project" value="UniProtKB-KW"/>
</dbReference>
<evidence type="ECO:0000313" key="12">
    <source>
        <dbReference type="Proteomes" id="UP000249619"/>
    </source>
</evidence>
<evidence type="ECO:0000313" key="11">
    <source>
        <dbReference type="EMBL" id="RAR11494.1"/>
    </source>
</evidence>
<evidence type="ECO:0000259" key="8">
    <source>
        <dbReference type="PROSITE" id="PS51183"/>
    </source>
</evidence>
<evidence type="ECO:0000256" key="6">
    <source>
        <dbReference type="ARBA" id="ARBA00049349"/>
    </source>
</evidence>
<dbReference type="GO" id="GO:0005634">
    <property type="term" value="C:nucleus"/>
    <property type="evidence" value="ECO:0007669"/>
    <property type="project" value="TreeGrafter"/>
</dbReference>
<feature type="domain" description="PHD-type" evidence="10">
    <location>
        <begin position="598"/>
        <end position="721"/>
    </location>
</feature>
<sequence length="1372" mass="153904">MEAPVDVVPSVEAPPAPQDDSTTKPALTPPTSEDNDKRFERMSSELTDIDSDDGEDIEPDHYFEGGKIPVFKPTMDQFRNFKRFIDKVDKYGMKSGIVKVIPPTEWRESLPDLSEAVKSIKVKNPITQEFNGQHGIYTQANIEKQRSYNLPEWRAVTDEPHHQPPAKRGERRKAAADAPSRTRSTRAQPAPANEDASPAPRRGPGRPSRRRQVKKEPAEDEEDEDESIEVPPTPTSPGKEGKRTSSRRVKREGRDATPTRTRGRQSKTGDEKKSVSSRRLNNRGAMADHIDEAAFEDFDYHLPGLEEYTVERCKELEDNYWKTINYGQPMYGADMPGSLFDENTTSWNVAKLPNLLDVLGTKVPGVNTAYLYLGMWKATFAWHLEDVDLYSINYIHFGAPKQWYSISQEDARRFEAAMQTIWPNDAKHCSQFLRHKTYLISPQRLERDFNIKVNRLVHYEGEFVITYPYGYHSGYNIGYNCAESVNFANESWLSYGRIAKKCMCESDSVWVDVNEIERKLRGEPTPEYYEETDDEDDEDDGADRLPSPPASVAGKTKGKAGRKSASNKRKRGKEDTKDTPRPKKLKRIRIRIRIPGRGMPCILCPNDVEYDDLLPTDNGMKAHRICADYTPETYIVNKNDVETVCNVANIAKDRLELKCNYCRSKRGAVFQCSQKKCTRAFHATCAVAAGVQVDLGPMPTFDEEGTEYFYDGYDFRCRFHRPKKRNNKTVDVEALEKDKFVMAYGKTLKPKDVIQFQYVGGEMYQIYGAQVVENRPGEQAVLVDVLPDGDRVEVEWKYILKLHPDESQRLKPSANAKPLPEHLKESDASLDITNRTDGVPEMGDAFHDPNSEQKWAEWYTAPEVTQRVARVDLSKEDRLWYYLGKLSTEARPQYTENPAKPRNNPKSNFLDTVKPPPPPVPAFHRASYPASYPLKPAPIAVPPRTPIQQYVPDGRPYNYKPKETTMTPFRSPVYNPDTRKNPNSPVAHQPNVSYDHRMPPGQYGQQSYQGYHSHRPPQPSQSSQQQYHPYVPPQSYSTASWKAPPPAPNQMLNGIDKYAQPSPQANVLPRYPYAQNSRQLPPSPYSPGQGQSAVPAYGPPGRQAQAPPNGRSSISSTPSNPSGPPKPPMYAVTPSSNIIYAAQSPTEYLSYLMNYPYLRNCYLRRTKTYISPYSLDGGIAPEWMPKPPVPRASGTPTAIAPRPIAPNGSATTGQGYYGPPSAGLPAPRPPAQFQSPDAFQREMARTTQTPEAPKWEQMLKQLATTTGPPSIPSVPDAAASPPQAPQSRYPPSGPRSSLSNDLPRTVPAPQSQTPPLPPPREPQRPTPSPISDDGKADVVAAVDTPSDQQESALSSLQPASKVHGAETWRYSS</sequence>
<feature type="compositionally biased region" description="Acidic residues" evidence="7">
    <location>
        <begin position="47"/>
        <end position="58"/>
    </location>
</feature>
<feature type="compositionally biased region" description="Polar residues" evidence="7">
    <location>
        <begin position="19"/>
        <end position="32"/>
    </location>
</feature>
<feature type="compositionally biased region" description="Pro residues" evidence="7">
    <location>
        <begin position="1312"/>
        <end position="1328"/>
    </location>
</feature>
<dbReference type="GO" id="GO:0140684">
    <property type="term" value="F:histone H3K9me2/H3K9me3 demethylase activity"/>
    <property type="evidence" value="ECO:0007669"/>
    <property type="project" value="UniProtKB-EC"/>
</dbReference>
<keyword evidence="12" id="KW-1185">Reference proteome</keyword>
<evidence type="ECO:0000256" key="3">
    <source>
        <dbReference type="ARBA" id="ARBA00022723"/>
    </source>
</evidence>
<dbReference type="Pfam" id="PF02375">
    <property type="entry name" value="JmjN"/>
    <property type="match status" value="1"/>
</dbReference>
<feature type="region of interest" description="Disordered" evidence="7">
    <location>
        <begin position="892"/>
        <end position="1130"/>
    </location>
</feature>
<dbReference type="GO" id="GO:0010468">
    <property type="term" value="P:regulation of gene expression"/>
    <property type="evidence" value="ECO:0007669"/>
    <property type="project" value="TreeGrafter"/>
</dbReference>
<feature type="compositionally biased region" description="Acidic residues" evidence="7">
    <location>
        <begin position="528"/>
        <end position="541"/>
    </location>
</feature>
<evidence type="ECO:0000256" key="1">
    <source>
        <dbReference type="ARBA" id="ARBA00009711"/>
    </source>
</evidence>
<dbReference type="EC" id="1.14.11.66" evidence="2"/>
<keyword evidence="5" id="KW-0862">Zinc</keyword>
<dbReference type="Gene3D" id="3.30.40.10">
    <property type="entry name" value="Zinc/RING finger domain, C3HC4 (zinc finger)"/>
    <property type="match status" value="1"/>
</dbReference>
<comment type="caution">
    <text evidence="11">The sequence shown here is derived from an EMBL/GenBank/DDBJ whole genome shotgun (WGS) entry which is preliminary data.</text>
</comment>
<feature type="compositionally biased region" description="Pro residues" evidence="7">
    <location>
        <begin position="935"/>
        <end position="945"/>
    </location>
</feature>
<dbReference type="PROSITE" id="PS51184">
    <property type="entry name" value="JMJC"/>
    <property type="match status" value="1"/>
</dbReference>
<feature type="region of interest" description="Disordered" evidence="7">
    <location>
        <begin position="1260"/>
        <end position="1372"/>
    </location>
</feature>
<dbReference type="Pfam" id="PF02373">
    <property type="entry name" value="JmjC"/>
    <property type="match status" value="1"/>
</dbReference>
<comment type="similarity">
    <text evidence="1">Belongs to the JHDM3 histone demethylase family.</text>
</comment>
<dbReference type="OrthoDB" id="9547406at2759"/>
<dbReference type="InterPro" id="IPR034732">
    <property type="entry name" value="EPHD"/>
</dbReference>
<feature type="domain" description="JmjN" evidence="8">
    <location>
        <begin position="68"/>
        <end position="109"/>
    </location>
</feature>
<organism evidence="11 12">
    <name type="scientific">Stemphylium lycopersici</name>
    <name type="common">Tomato gray leaf spot disease fungus</name>
    <name type="synonym">Thyrospora lycopersici</name>
    <dbReference type="NCBI Taxonomy" id="183478"/>
    <lineage>
        <taxon>Eukaryota</taxon>
        <taxon>Fungi</taxon>
        <taxon>Dikarya</taxon>
        <taxon>Ascomycota</taxon>
        <taxon>Pezizomycotina</taxon>
        <taxon>Dothideomycetes</taxon>
        <taxon>Pleosporomycetidae</taxon>
        <taxon>Pleosporales</taxon>
        <taxon>Pleosporineae</taxon>
        <taxon>Pleosporaceae</taxon>
        <taxon>Stemphylium</taxon>
    </lineage>
</organism>
<dbReference type="SUPFAM" id="SSF51197">
    <property type="entry name" value="Clavaminate synthase-like"/>
    <property type="match status" value="1"/>
</dbReference>
<dbReference type="InterPro" id="IPR003349">
    <property type="entry name" value="JmjN"/>
</dbReference>
<name>A0A364N480_STELY</name>
<comment type="catalytic activity">
    <reaction evidence="6">
        <text>N(6),N(6),N(6)-trimethyl-L-lysyl(9)-[histone H3] + 2 2-oxoglutarate + 2 O2 = N(6)-methyl-L-lysyl(9)-[histone H3] + 2 formaldehyde + 2 succinate + 2 CO2</text>
        <dbReference type="Rhea" id="RHEA:60200"/>
        <dbReference type="Rhea" id="RHEA-COMP:15538"/>
        <dbReference type="Rhea" id="RHEA-COMP:15542"/>
        <dbReference type="ChEBI" id="CHEBI:15379"/>
        <dbReference type="ChEBI" id="CHEBI:16526"/>
        <dbReference type="ChEBI" id="CHEBI:16810"/>
        <dbReference type="ChEBI" id="CHEBI:16842"/>
        <dbReference type="ChEBI" id="CHEBI:30031"/>
        <dbReference type="ChEBI" id="CHEBI:61929"/>
        <dbReference type="ChEBI" id="CHEBI:61961"/>
        <dbReference type="EC" id="1.14.11.66"/>
    </reaction>
</comment>
<keyword evidence="3" id="KW-0479">Metal-binding</keyword>
<feature type="compositionally biased region" description="Acidic residues" evidence="7">
    <location>
        <begin position="218"/>
        <end position="228"/>
    </location>
</feature>
<dbReference type="SMART" id="SM00249">
    <property type="entry name" value="PHD"/>
    <property type="match status" value="1"/>
</dbReference>
<evidence type="ECO:0000259" key="10">
    <source>
        <dbReference type="PROSITE" id="PS51805"/>
    </source>
</evidence>
<dbReference type="Proteomes" id="UP000249619">
    <property type="component" value="Unassembled WGS sequence"/>
</dbReference>
<dbReference type="FunFam" id="2.60.120.650:FF:000024">
    <property type="entry name" value="Putative jumonji family transcription factor"/>
    <property type="match status" value="1"/>
</dbReference>
<dbReference type="PANTHER" id="PTHR10694:SF7">
    <property type="entry name" value="[HISTONE H3]-TRIMETHYL-L-LYSINE(9) DEMETHYLASE"/>
    <property type="match status" value="1"/>
</dbReference>
<reference evidence="12" key="1">
    <citation type="submission" date="2018-05" db="EMBL/GenBank/DDBJ databases">
        <title>Draft genome sequence of Stemphylium lycopersici strain CIDEFI 213.</title>
        <authorList>
            <person name="Medina R."/>
            <person name="Franco M.E.E."/>
            <person name="Lucentini C.G."/>
            <person name="Saparrat M.C.N."/>
            <person name="Balatti P.A."/>
        </authorList>
    </citation>
    <scope>NUCLEOTIDE SEQUENCE [LARGE SCALE GENOMIC DNA]</scope>
    <source>
        <strain evidence="12">CIDEFI 213</strain>
    </source>
</reference>
<dbReference type="STRING" id="183478.A0A364N480"/>
<feature type="domain" description="JmjC" evidence="9">
    <location>
        <begin position="341"/>
        <end position="504"/>
    </location>
</feature>
<protein>
    <recommendedName>
        <fullName evidence="2">[histone H3]-trimethyl-L-lysine(9) demethylase</fullName>
        <ecNumber evidence="2">1.14.11.66</ecNumber>
    </recommendedName>
</protein>
<dbReference type="SMART" id="SM00545">
    <property type="entry name" value="JmjN"/>
    <property type="match status" value="1"/>
</dbReference>
<feature type="compositionally biased region" description="Basic residues" evidence="7">
    <location>
        <begin position="556"/>
        <end position="571"/>
    </location>
</feature>
<dbReference type="PANTHER" id="PTHR10694">
    <property type="entry name" value="LYSINE-SPECIFIC DEMETHYLASE"/>
    <property type="match status" value="1"/>
</dbReference>
<feature type="compositionally biased region" description="Low complexity" evidence="7">
    <location>
        <begin position="1273"/>
        <end position="1290"/>
    </location>
</feature>
<feature type="region of interest" description="Disordered" evidence="7">
    <location>
        <begin position="1201"/>
        <end position="1234"/>
    </location>
</feature>
<evidence type="ECO:0000256" key="5">
    <source>
        <dbReference type="ARBA" id="ARBA00022833"/>
    </source>
</evidence>
<feature type="compositionally biased region" description="Low complexity" evidence="7">
    <location>
        <begin position="1001"/>
        <end position="1011"/>
    </location>
</feature>
<evidence type="ECO:0000256" key="2">
    <source>
        <dbReference type="ARBA" id="ARBA00012900"/>
    </source>
</evidence>
<evidence type="ECO:0000256" key="7">
    <source>
        <dbReference type="SAM" id="MobiDB-lite"/>
    </source>
</evidence>
<feature type="region of interest" description="Disordered" evidence="7">
    <location>
        <begin position="1"/>
        <end position="64"/>
    </location>
</feature>
<dbReference type="Pfam" id="PF23258">
    <property type="entry name" value="DUF7072"/>
    <property type="match status" value="1"/>
</dbReference>
<evidence type="ECO:0000256" key="4">
    <source>
        <dbReference type="ARBA" id="ARBA00022771"/>
    </source>
</evidence>
<feature type="compositionally biased region" description="Basic residues" evidence="7">
    <location>
        <begin position="203"/>
        <end position="213"/>
    </location>
</feature>
<feature type="region of interest" description="Disordered" evidence="7">
    <location>
        <begin position="155"/>
        <end position="284"/>
    </location>
</feature>
<dbReference type="PROSITE" id="PS51183">
    <property type="entry name" value="JMJN"/>
    <property type="match status" value="1"/>
</dbReference>
<feature type="compositionally biased region" description="Polar residues" evidence="7">
    <location>
        <begin position="1345"/>
        <end position="1358"/>
    </location>
</feature>